<name>A0A1Q9AID5_9HYPH</name>
<dbReference type="AlphaFoldDB" id="A0A1Q9AID5"/>
<evidence type="ECO:0000313" key="2">
    <source>
        <dbReference type="Proteomes" id="UP000186143"/>
    </source>
</evidence>
<evidence type="ECO:0008006" key="3">
    <source>
        <dbReference type="Google" id="ProtNLM"/>
    </source>
</evidence>
<proteinExistence type="predicted"/>
<dbReference type="InterPro" id="IPR029058">
    <property type="entry name" value="AB_hydrolase_fold"/>
</dbReference>
<dbReference type="Proteomes" id="UP000186143">
    <property type="component" value="Unassembled WGS sequence"/>
</dbReference>
<gene>
    <name evidence="1" type="ORF">BJF92_13400</name>
</gene>
<dbReference type="SUPFAM" id="SSF53474">
    <property type="entry name" value="alpha/beta-Hydrolases"/>
    <property type="match status" value="1"/>
</dbReference>
<dbReference type="EMBL" id="MKIO01000031">
    <property type="protein sequence ID" value="OLP54981.1"/>
    <property type="molecule type" value="Genomic_DNA"/>
</dbReference>
<comment type="caution">
    <text evidence="1">The sequence shown here is derived from an EMBL/GenBank/DDBJ whole genome shotgun (WGS) entry which is preliminary data.</text>
</comment>
<dbReference type="Pfam" id="PF06821">
    <property type="entry name" value="Ser_hydrolase"/>
    <property type="match status" value="1"/>
</dbReference>
<protein>
    <recommendedName>
        <fullName evidence="3">Alpha/beta hydrolase</fullName>
    </recommendedName>
</protein>
<reference evidence="1 2" key="1">
    <citation type="submission" date="2016-09" db="EMBL/GenBank/DDBJ databases">
        <title>Rhizobium sp. nov., a novel species isolated from the rice rhizosphere.</title>
        <authorList>
            <person name="Zhao J."/>
            <person name="Zhang X."/>
        </authorList>
    </citation>
    <scope>NUCLEOTIDE SEQUENCE [LARGE SCALE GENOMIC DNA]</scope>
    <source>
        <strain evidence="1 2">MH17</strain>
    </source>
</reference>
<evidence type="ECO:0000313" key="1">
    <source>
        <dbReference type="EMBL" id="OLP54981.1"/>
    </source>
</evidence>
<dbReference type="InterPro" id="IPR010662">
    <property type="entry name" value="RBBP9/YdeN"/>
</dbReference>
<dbReference type="GO" id="GO:0016787">
    <property type="term" value="F:hydrolase activity"/>
    <property type="evidence" value="ECO:0007669"/>
    <property type="project" value="InterPro"/>
</dbReference>
<accession>A0A1Q9AID5</accession>
<sequence>MSPSATPLCPLSSETLILPGLFGSAPEHWQRQWARDRPASRVVEQADWDHPQRDAWLSRLEGAIAAAGEVWLVAHSLGCLLAAALAERPLAAKVSGALLVAPCDLAVAEERHPGAIDFGAMPARALPFPSLVVGSLDDPYMSADRLQETADGWGSGLVVLGKAGHINIDSGYGRWPGGYALLDRLRGAQTQNQARRHLPPRANIASWSAAAPLGRD</sequence>
<dbReference type="Gene3D" id="3.40.50.1820">
    <property type="entry name" value="alpha/beta hydrolase"/>
    <property type="match status" value="1"/>
</dbReference>
<organism evidence="1 2">
    <name type="scientific">Xaviernesmea rhizosphaerae</name>
    <dbReference type="NCBI Taxonomy" id="1672749"/>
    <lineage>
        <taxon>Bacteria</taxon>
        <taxon>Pseudomonadati</taxon>
        <taxon>Pseudomonadota</taxon>
        <taxon>Alphaproteobacteria</taxon>
        <taxon>Hyphomicrobiales</taxon>
        <taxon>Rhizobiaceae</taxon>
        <taxon>Rhizobium/Agrobacterium group</taxon>
        <taxon>Xaviernesmea</taxon>
    </lineage>
</organism>
<dbReference type="OrthoDB" id="9804993at2"/>